<dbReference type="EMBL" id="JAGFNY010000012">
    <property type="protein sequence ID" value="MBW7570239.1"/>
    <property type="molecule type" value="Genomic_DNA"/>
</dbReference>
<evidence type="ECO:0000259" key="6">
    <source>
        <dbReference type="PROSITE" id="PS00631"/>
    </source>
</evidence>
<dbReference type="RefSeq" id="WP_219937461.1">
    <property type="nucleotide sequence ID" value="NZ_JAGFNY010000012.1"/>
</dbReference>
<name>A0ABS7DGP5_9GAMM</name>
<evidence type="ECO:0000256" key="5">
    <source>
        <dbReference type="ARBA" id="ARBA00023211"/>
    </source>
</evidence>
<sequence>MFKLLSVDSLSSLNVVINLKEGKAQAPFEENAKFTPNENGYTVYIDTKDFRWYQKAARVIAKLNIYNFSVISVAPFKSLELFYFLMALHDGKHDYYVAVEKNNLDLQEIENRVNLVCSYREIADLDSKYISPVKLVQTVYELIRKTAASNSAYTKLTLIDNSSDDFDSLVGLKTVGLASDKSPCLGIIDYAPNEQAANSQVDIALVGKGITFDTGGYSLKPDKYMETMRTDKSAAVYLAGALHLAISKGLNKHVRLYLCCSENMVSGKGMLPGDIIEYPNGIKVEINNTDAEGRLVLADGLLRAQKDGALEILDMATLTGAAKVAVGRDLFCVMTPNNKMNVKMQEAFDATLEMYWQLPMLKEHKRFLSSRRADITNSGHGDSVPGASAAAAFLREFVDKAIPWTHIDLSSAYLPDESPFLGAGPTGSTILGIAAYLRA</sequence>
<keyword evidence="8" id="KW-1185">Reference proteome</keyword>
<gene>
    <name evidence="7" type="ORF">J5V48_04950</name>
</gene>
<evidence type="ECO:0000313" key="8">
    <source>
        <dbReference type="Proteomes" id="UP000731465"/>
    </source>
</evidence>
<keyword evidence="5" id="KW-0464">Manganese</keyword>
<feature type="domain" description="Cytosol aminopeptidase" evidence="6">
    <location>
        <begin position="288"/>
        <end position="295"/>
    </location>
</feature>
<dbReference type="PANTHER" id="PTHR11963">
    <property type="entry name" value="LEUCINE AMINOPEPTIDASE-RELATED"/>
    <property type="match status" value="1"/>
</dbReference>
<dbReference type="EC" id="3.4.11.23" evidence="7"/>
<comment type="similarity">
    <text evidence="1">Belongs to the peptidase M17 family.</text>
</comment>
<dbReference type="Pfam" id="PF00883">
    <property type="entry name" value="Peptidase_M17"/>
    <property type="match status" value="1"/>
</dbReference>
<dbReference type="SUPFAM" id="SSF53187">
    <property type="entry name" value="Zn-dependent exopeptidases"/>
    <property type="match status" value="1"/>
</dbReference>
<evidence type="ECO:0000256" key="3">
    <source>
        <dbReference type="ARBA" id="ARBA00022670"/>
    </source>
</evidence>
<keyword evidence="3" id="KW-0645">Protease</keyword>
<evidence type="ECO:0000256" key="4">
    <source>
        <dbReference type="ARBA" id="ARBA00022801"/>
    </source>
</evidence>
<dbReference type="PANTHER" id="PTHR11963:SF20">
    <property type="entry name" value="PEPTIDASE B"/>
    <property type="match status" value="1"/>
</dbReference>
<dbReference type="InterPro" id="IPR011356">
    <property type="entry name" value="Leucine_aapep/pepB"/>
</dbReference>
<dbReference type="PRINTS" id="PR00481">
    <property type="entry name" value="LAMNOPPTDASE"/>
</dbReference>
<dbReference type="InterPro" id="IPR000819">
    <property type="entry name" value="Peptidase_M17_C"/>
</dbReference>
<proteinExistence type="inferred from homology"/>
<keyword evidence="4 7" id="KW-0378">Hydrolase</keyword>
<evidence type="ECO:0000313" key="7">
    <source>
        <dbReference type="EMBL" id="MBW7570239.1"/>
    </source>
</evidence>
<organism evidence="7 8">
    <name type="scientific">Succinivibrio faecicola</name>
    <dbReference type="NCBI Taxonomy" id="2820300"/>
    <lineage>
        <taxon>Bacteria</taxon>
        <taxon>Pseudomonadati</taxon>
        <taxon>Pseudomonadota</taxon>
        <taxon>Gammaproteobacteria</taxon>
        <taxon>Aeromonadales</taxon>
        <taxon>Succinivibrionaceae</taxon>
        <taxon>Succinivibrio</taxon>
    </lineage>
</organism>
<dbReference type="Proteomes" id="UP000731465">
    <property type="component" value="Unassembled WGS sequence"/>
</dbReference>
<comment type="caution">
    <text evidence="7">The sequence shown here is derived from an EMBL/GenBank/DDBJ whole genome shotgun (WGS) entry which is preliminary data.</text>
</comment>
<accession>A0ABS7DGP5</accession>
<evidence type="ECO:0000256" key="2">
    <source>
        <dbReference type="ARBA" id="ARBA00022438"/>
    </source>
</evidence>
<keyword evidence="2 7" id="KW-0031">Aminopeptidase</keyword>
<reference evidence="7 8" key="1">
    <citation type="submission" date="2021-03" db="EMBL/GenBank/DDBJ databases">
        <title>Succinivibrio sp. nov. isolated from feces of cow.</title>
        <authorList>
            <person name="Choi J.-Y."/>
        </authorList>
    </citation>
    <scope>NUCLEOTIDE SEQUENCE [LARGE SCALE GENOMIC DNA]</scope>
    <source>
        <strain evidence="7 8">AGMB01872</strain>
    </source>
</reference>
<dbReference type="Gene3D" id="3.40.630.10">
    <property type="entry name" value="Zn peptidases"/>
    <property type="match status" value="1"/>
</dbReference>
<dbReference type="GO" id="GO:0004177">
    <property type="term" value="F:aminopeptidase activity"/>
    <property type="evidence" value="ECO:0007669"/>
    <property type="project" value="UniProtKB-KW"/>
</dbReference>
<protein>
    <submittedName>
        <fullName evidence="7">Aminopeptidase PepB</fullName>
        <ecNumber evidence="7">3.4.11.23</ecNumber>
    </submittedName>
</protein>
<dbReference type="PROSITE" id="PS00631">
    <property type="entry name" value="CYTOSOL_AP"/>
    <property type="match status" value="1"/>
</dbReference>
<evidence type="ECO:0000256" key="1">
    <source>
        <dbReference type="ARBA" id="ARBA00009528"/>
    </source>
</evidence>